<evidence type="ECO:0000313" key="14">
    <source>
        <dbReference type="Proteomes" id="UP001212152"/>
    </source>
</evidence>
<dbReference type="EMBL" id="JADGJQ010000028">
    <property type="protein sequence ID" value="KAJ3178201.1"/>
    <property type="molecule type" value="Genomic_DNA"/>
</dbReference>
<dbReference type="InterPro" id="IPR026270">
    <property type="entry name" value="SRP72"/>
</dbReference>
<evidence type="ECO:0000259" key="12">
    <source>
        <dbReference type="Pfam" id="PF08492"/>
    </source>
</evidence>
<proteinExistence type="inferred from homology"/>
<accession>A0AAD5TKV5</accession>
<dbReference type="InterPro" id="IPR031545">
    <property type="entry name" value="SRP72_TPR-like"/>
</dbReference>
<feature type="region of interest" description="Disordered" evidence="11">
    <location>
        <begin position="529"/>
        <end position="615"/>
    </location>
</feature>
<keyword evidence="6" id="KW-0256">Endoplasmic reticulum</keyword>
<evidence type="ECO:0000256" key="11">
    <source>
        <dbReference type="SAM" id="MobiDB-lite"/>
    </source>
</evidence>
<dbReference type="PANTHER" id="PTHR14094">
    <property type="entry name" value="SIGNAL RECOGNITION PARTICLE 72"/>
    <property type="match status" value="1"/>
</dbReference>
<keyword evidence="10" id="KW-0175">Coiled coil</keyword>
<protein>
    <recommendedName>
        <fullName evidence="4 9">Signal recognition particle subunit SRP72</fullName>
    </recommendedName>
</protein>
<gene>
    <name evidence="13" type="primary">SRP72</name>
    <name evidence="13" type="ORF">HDU87_003753</name>
</gene>
<organism evidence="13 14">
    <name type="scientific">Geranomyces variabilis</name>
    <dbReference type="NCBI Taxonomy" id="109894"/>
    <lineage>
        <taxon>Eukaryota</taxon>
        <taxon>Fungi</taxon>
        <taxon>Fungi incertae sedis</taxon>
        <taxon>Chytridiomycota</taxon>
        <taxon>Chytridiomycota incertae sedis</taxon>
        <taxon>Chytridiomycetes</taxon>
        <taxon>Spizellomycetales</taxon>
        <taxon>Powellomycetaceae</taxon>
        <taxon>Geranomyces</taxon>
    </lineage>
</organism>
<keyword evidence="5 9" id="KW-0963">Cytoplasm</keyword>
<evidence type="ECO:0000256" key="10">
    <source>
        <dbReference type="SAM" id="Coils"/>
    </source>
</evidence>
<feature type="region of interest" description="Disordered" evidence="11">
    <location>
        <begin position="636"/>
        <end position="661"/>
    </location>
</feature>
<dbReference type="Gene3D" id="1.25.40.10">
    <property type="entry name" value="Tetratricopeptide repeat domain"/>
    <property type="match status" value="3"/>
</dbReference>
<evidence type="ECO:0000256" key="3">
    <source>
        <dbReference type="ARBA" id="ARBA00007676"/>
    </source>
</evidence>
<feature type="domain" description="Signal recognition particle SRP72 subunit RNA-binding" evidence="12">
    <location>
        <begin position="540"/>
        <end position="577"/>
    </location>
</feature>
<dbReference type="Pfam" id="PF17004">
    <property type="entry name" value="SRP_TPR_like"/>
    <property type="match status" value="1"/>
</dbReference>
<keyword evidence="14" id="KW-1185">Reference proteome</keyword>
<dbReference type="InterPro" id="IPR011990">
    <property type="entry name" value="TPR-like_helical_dom_sf"/>
</dbReference>
<feature type="compositionally biased region" description="Basic and acidic residues" evidence="11">
    <location>
        <begin position="562"/>
        <end position="574"/>
    </location>
</feature>
<evidence type="ECO:0000256" key="2">
    <source>
        <dbReference type="ARBA" id="ARBA00004496"/>
    </source>
</evidence>
<dbReference type="PANTHER" id="PTHR14094:SF9">
    <property type="entry name" value="SIGNAL RECOGNITION PARTICLE SUBUNIT SRP72"/>
    <property type="match status" value="1"/>
</dbReference>
<comment type="similarity">
    <text evidence="3 9">Belongs to the SRP72 family.</text>
</comment>
<dbReference type="GO" id="GO:0005786">
    <property type="term" value="C:signal recognition particle, endoplasmic reticulum targeting"/>
    <property type="evidence" value="ECO:0007669"/>
    <property type="project" value="UniProtKB-UniRule"/>
</dbReference>
<dbReference type="GO" id="GO:0006614">
    <property type="term" value="P:SRP-dependent cotranslational protein targeting to membrane"/>
    <property type="evidence" value="ECO:0007669"/>
    <property type="project" value="UniProtKB-UniRule"/>
</dbReference>
<comment type="caution">
    <text evidence="13">The sequence shown here is derived from an EMBL/GenBank/DDBJ whole genome shotgun (WGS) entry which is preliminary data.</text>
</comment>
<dbReference type="AlphaFoldDB" id="A0AAD5TKV5"/>
<evidence type="ECO:0000256" key="5">
    <source>
        <dbReference type="ARBA" id="ARBA00022490"/>
    </source>
</evidence>
<dbReference type="Pfam" id="PF13374">
    <property type="entry name" value="TPR_10"/>
    <property type="match status" value="1"/>
</dbReference>
<dbReference type="Proteomes" id="UP001212152">
    <property type="component" value="Unassembled WGS sequence"/>
</dbReference>
<feature type="coiled-coil region" evidence="10">
    <location>
        <begin position="201"/>
        <end position="235"/>
    </location>
</feature>
<feature type="compositionally biased region" description="Low complexity" evidence="11">
    <location>
        <begin position="636"/>
        <end position="651"/>
    </location>
</feature>
<keyword evidence="8 9" id="KW-0687">Ribonucleoprotein</keyword>
<evidence type="ECO:0000256" key="6">
    <source>
        <dbReference type="ARBA" id="ARBA00022824"/>
    </source>
</evidence>
<dbReference type="GO" id="GO:0005783">
    <property type="term" value="C:endoplasmic reticulum"/>
    <property type="evidence" value="ECO:0007669"/>
    <property type="project" value="UniProtKB-SubCell"/>
</dbReference>
<dbReference type="InterPro" id="IPR013699">
    <property type="entry name" value="Signal_recog_part_SRP72_RNA-bd"/>
</dbReference>
<dbReference type="GO" id="GO:0008312">
    <property type="term" value="F:7S RNA binding"/>
    <property type="evidence" value="ECO:0007669"/>
    <property type="project" value="InterPro"/>
</dbReference>
<name>A0AAD5TKV5_9FUNG</name>
<sequence>MASQQALADDFAKLRDAYEAGNFARTSEIATSILKASPYDADALHAKIVADIRLEQYARALSTLDDAKVPDSVRDEFILEHAYCLYRTSEFEASLKLIQARSEDAVVELLGEAAARSMRHLEAQVLFRLDKYAECLAVYSQLEADADEGEDSELKVNIAAVKAAAVAAGVDVTAQIKVQKSTEPWDLLHNVACTLISQGDYDAAEELLSVALRQCEELQAENEADKDDVDMIKLQLGFLRQKQLRHREAQELYKEVLDSGTETVISQVIAINNVSSLTGDLDAAATAYHGLRNSHPEYKLTNEQTKIFDLNATIVMLDPAKPKYKEARKHATALAVQYPSDPIPWLILAGIESMSKSNVSLESVLENAIGKVSDPLPLHLAIAQALISKGAFPKAQAHLSKSLKPGPGGSFLPGVVSLLAWLHSQIGELKEAAEVLDEAAKFWESQGSANHGASLKHLASYRLRLSQPQEAARLYEQMVRADPTDWEAVAGLILASLVGDNPEEAERYRDYLPAEVLEDPTGYDADELERGLLAGSRPPKEPKSKSKKRKIRLPKDTSVPPDPERWLAKRDRSTFKPARNKGKKPLGTGPQGAAVEGGGIGSTGSANITAPNSARSSLALREKAASAASIPAEVAAAGAVPASPAAAVKAPANKKKKKGKK</sequence>
<feature type="compositionally biased region" description="Polar residues" evidence="11">
    <location>
        <begin position="603"/>
        <end position="615"/>
    </location>
</feature>
<evidence type="ECO:0000256" key="1">
    <source>
        <dbReference type="ARBA" id="ARBA00004240"/>
    </source>
</evidence>
<evidence type="ECO:0000313" key="13">
    <source>
        <dbReference type="EMBL" id="KAJ3178201.1"/>
    </source>
</evidence>
<reference evidence="13" key="1">
    <citation type="submission" date="2020-05" db="EMBL/GenBank/DDBJ databases">
        <title>Phylogenomic resolution of chytrid fungi.</title>
        <authorList>
            <person name="Stajich J.E."/>
            <person name="Amses K."/>
            <person name="Simmons R."/>
            <person name="Seto K."/>
            <person name="Myers J."/>
            <person name="Bonds A."/>
            <person name="Quandt C.A."/>
            <person name="Barry K."/>
            <person name="Liu P."/>
            <person name="Grigoriev I."/>
            <person name="Longcore J.E."/>
            <person name="James T.Y."/>
        </authorList>
    </citation>
    <scope>NUCLEOTIDE SEQUENCE</scope>
    <source>
        <strain evidence="13">JEL0379</strain>
    </source>
</reference>
<evidence type="ECO:0000256" key="9">
    <source>
        <dbReference type="PIRNR" id="PIRNR038922"/>
    </source>
</evidence>
<evidence type="ECO:0000256" key="8">
    <source>
        <dbReference type="ARBA" id="ARBA00023274"/>
    </source>
</evidence>
<dbReference type="SUPFAM" id="SSF48452">
    <property type="entry name" value="TPR-like"/>
    <property type="match status" value="2"/>
</dbReference>
<dbReference type="Pfam" id="PF08492">
    <property type="entry name" value="SRP72"/>
    <property type="match status" value="1"/>
</dbReference>
<evidence type="ECO:0000256" key="7">
    <source>
        <dbReference type="ARBA" id="ARBA00023135"/>
    </source>
</evidence>
<keyword evidence="7 9" id="KW-0733">Signal recognition particle</keyword>
<feature type="compositionally biased region" description="Basic residues" evidence="11">
    <location>
        <begin position="652"/>
        <end position="661"/>
    </location>
</feature>
<comment type="subcellular location">
    <subcellularLocation>
        <location evidence="2 9">Cytoplasm</location>
    </subcellularLocation>
    <subcellularLocation>
        <location evidence="1">Endoplasmic reticulum</location>
    </subcellularLocation>
</comment>
<comment type="function">
    <text evidence="9">Component of the signal recognition particle (SRP) complex, a ribonucleoprotein complex that mediates the cotranslational targeting of secretory and membrane proteins to the endoplasmic reticulum (ER).</text>
</comment>
<evidence type="ECO:0000256" key="4">
    <source>
        <dbReference type="ARBA" id="ARBA00018350"/>
    </source>
</evidence>
<dbReference type="PIRSF" id="PIRSF038922">
    <property type="entry name" value="SRP72"/>
    <property type="match status" value="1"/>
</dbReference>
<dbReference type="GO" id="GO:0043022">
    <property type="term" value="F:ribosome binding"/>
    <property type="evidence" value="ECO:0007669"/>
    <property type="project" value="TreeGrafter"/>
</dbReference>